<keyword evidence="5 13" id="KW-0227">DNA damage</keyword>
<evidence type="ECO:0000313" key="19">
    <source>
        <dbReference type="EMBL" id="MCU7550730.1"/>
    </source>
</evidence>
<dbReference type="InterPro" id="IPR001943">
    <property type="entry name" value="UVR_dom"/>
</dbReference>
<dbReference type="RefSeq" id="WP_279298168.1">
    <property type="nucleotide sequence ID" value="NZ_JAOTIF010000014.1"/>
</dbReference>
<keyword evidence="3 13" id="KW-0963">Cytoplasm</keyword>
<evidence type="ECO:0000256" key="4">
    <source>
        <dbReference type="ARBA" id="ARBA00022741"/>
    </source>
</evidence>
<proteinExistence type="inferred from homology"/>
<dbReference type="InterPro" id="IPR027417">
    <property type="entry name" value="P-loop_NTPase"/>
</dbReference>
<dbReference type="GO" id="GO:0003677">
    <property type="term" value="F:DNA binding"/>
    <property type="evidence" value="ECO:0007669"/>
    <property type="project" value="UniProtKB-UniRule"/>
</dbReference>
<comment type="caution">
    <text evidence="19">The sequence shown here is derived from an EMBL/GenBank/DDBJ whole genome shotgun (WGS) entry which is preliminary data.</text>
</comment>
<evidence type="ECO:0000256" key="2">
    <source>
        <dbReference type="ARBA" id="ARBA00008533"/>
    </source>
</evidence>
<comment type="subcellular location">
    <subcellularLocation>
        <location evidence="1 13 14">Cytoplasm</location>
    </subcellularLocation>
</comment>
<dbReference type="InterPro" id="IPR004807">
    <property type="entry name" value="UvrB"/>
</dbReference>
<dbReference type="Pfam" id="PF12344">
    <property type="entry name" value="UvrB"/>
    <property type="match status" value="1"/>
</dbReference>
<sequence>MPFHIQSPYQPAGDQPSAIEQLSEGVLSGEQHQVLLGVTGSGKTFSIANVIQNVQKPTLVLTHNKTLVAQLYGEFKQFFPDNAVEYFVSYYDYYQPEAYLPVTDTYIEKDLNINEELDKLRLRATTSLLSGRRDIIVVASVSCIYGMGNPTDYESGIIRIAKGERISRQGFLHALVNSLYTRTSIEFTRGTFRVKGDTVDINLPYVDFGYRITFFGDEIEEIESIEIETSKRIGKMDNAAIFPANLYVAPKDIMQQVVYEIQDEMAAQVDYFKSVGKFIEAQRLKERVEYDLEMIRELGFCNGIENYSRFFDRRKPGTRPFCLLDYFPKDFLCVIDESHQTVPQISGMYGGDRSRKLNLVDYGFRLPSALDNRPLNFHEFESLINQIIYVSATPGDYELEQTEGVVVEQVVRPTGLLEPPIEVRPSVNQIDDLLDEIDKRVKKGARVLVTTLTKRMAEEMDKYLKRIDIKSKYIHSDVDTLERIEILRDLRLGVIDVLVGVNLLREGLDLPEVSLVAILDADKEGFLRNERSLTQTAGRAARNVEGKVIFYADKITHSMQRTMDETNRRREKQLAYNTAHGIVPKTVSKSKDQIMAQTSVLDIKGYDPHSPYAVEEIVSKAAEEQGTYTTIPQIEKAIAKTKKEMEKAARDLDFMEAARLRDEMFSLQKTLEGMKVKG</sequence>
<name>A0A9X3B8H4_9BACT</name>
<accession>A0A9X3B8H4</accession>
<comment type="similarity">
    <text evidence="2 13 14">Belongs to the UvrB family.</text>
</comment>
<dbReference type="CDD" id="cd17916">
    <property type="entry name" value="DEXHc_UvrB"/>
    <property type="match status" value="1"/>
</dbReference>
<feature type="domain" description="UVR" evidence="16">
    <location>
        <begin position="635"/>
        <end position="670"/>
    </location>
</feature>
<dbReference type="InterPro" id="IPR006935">
    <property type="entry name" value="Helicase/UvrB_N"/>
</dbReference>
<reference evidence="19" key="2">
    <citation type="submission" date="2023-04" db="EMBL/GenBank/DDBJ databases">
        <title>Paracnuella aquatica gen. nov., sp. nov., a member of the family Chitinophagaceae isolated from a hot spring.</title>
        <authorList>
            <person name="Wang C."/>
        </authorList>
    </citation>
    <scope>NUCLEOTIDE SEQUENCE</scope>
    <source>
        <strain evidence="19">LB-8</strain>
    </source>
</reference>
<keyword evidence="4 13" id="KW-0547">Nucleotide-binding</keyword>
<dbReference type="SUPFAM" id="SSF46600">
    <property type="entry name" value="C-terminal UvrC-binding domain of UvrB"/>
    <property type="match status" value="1"/>
</dbReference>
<dbReference type="PROSITE" id="PS51194">
    <property type="entry name" value="HELICASE_CTER"/>
    <property type="match status" value="1"/>
</dbReference>
<evidence type="ECO:0000256" key="12">
    <source>
        <dbReference type="ARBA" id="ARBA00029504"/>
    </source>
</evidence>
<dbReference type="GO" id="GO:0009380">
    <property type="term" value="C:excinuclease repair complex"/>
    <property type="evidence" value="ECO:0007669"/>
    <property type="project" value="InterPro"/>
</dbReference>
<evidence type="ECO:0000256" key="5">
    <source>
        <dbReference type="ARBA" id="ARBA00022763"/>
    </source>
</evidence>
<evidence type="ECO:0000256" key="3">
    <source>
        <dbReference type="ARBA" id="ARBA00022490"/>
    </source>
</evidence>
<evidence type="ECO:0000313" key="20">
    <source>
        <dbReference type="Proteomes" id="UP001155483"/>
    </source>
</evidence>
<dbReference type="PANTHER" id="PTHR24029">
    <property type="entry name" value="UVRABC SYSTEM PROTEIN B"/>
    <property type="match status" value="1"/>
</dbReference>
<keyword evidence="6 13" id="KW-0228">DNA excision</keyword>
<dbReference type="GO" id="GO:0005737">
    <property type="term" value="C:cytoplasm"/>
    <property type="evidence" value="ECO:0007669"/>
    <property type="project" value="UniProtKB-SubCell"/>
</dbReference>
<dbReference type="GO" id="GO:0009432">
    <property type="term" value="P:SOS response"/>
    <property type="evidence" value="ECO:0007669"/>
    <property type="project" value="UniProtKB-UniRule"/>
</dbReference>
<evidence type="ECO:0000256" key="10">
    <source>
        <dbReference type="ARBA" id="ARBA00023236"/>
    </source>
</evidence>
<dbReference type="NCBIfam" id="NF003673">
    <property type="entry name" value="PRK05298.1"/>
    <property type="match status" value="1"/>
</dbReference>
<evidence type="ECO:0000256" key="7">
    <source>
        <dbReference type="ARBA" id="ARBA00022840"/>
    </source>
</evidence>
<dbReference type="InterPro" id="IPR041471">
    <property type="entry name" value="UvrB_inter"/>
</dbReference>
<dbReference type="InterPro" id="IPR014001">
    <property type="entry name" value="Helicase_ATP-bd"/>
</dbReference>
<evidence type="ECO:0000256" key="14">
    <source>
        <dbReference type="RuleBase" id="RU003587"/>
    </source>
</evidence>
<dbReference type="SUPFAM" id="SSF52540">
    <property type="entry name" value="P-loop containing nucleoside triphosphate hydrolases"/>
    <property type="match status" value="2"/>
</dbReference>
<dbReference type="Pfam" id="PF02151">
    <property type="entry name" value="UVR"/>
    <property type="match status" value="1"/>
</dbReference>
<keyword evidence="15" id="KW-0175">Coiled coil</keyword>
<keyword evidence="9 13" id="KW-0234">DNA repair</keyword>
<dbReference type="PROSITE" id="PS51192">
    <property type="entry name" value="HELICASE_ATP_BIND_1"/>
    <property type="match status" value="1"/>
</dbReference>
<dbReference type="PANTHER" id="PTHR24029:SF0">
    <property type="entry name" value="UVRABC SYSTEM PROTEIN B"/>
    <property type="match status" value="1"/>
</dbReference>
<dbReference type="Gene3D" id="4.10.860.10">
    <property type="entry name" value="UVR domain"/>
    <property type="match status" value="1"/>
</dbReference>
<gene>
    <name evidence="13 19" type="primary">uvrB</name>
    <name evidence="19" type="ORF">OCK74_16550</name>
</gene>
<keyword evidence="20" id="KW-1185">Reference proteome</keyword>
<evidence type="ECO:0000256" key="6">
    <source>
        <dbReference type="ARBA" id="ARBA00022769"/>
    </source>
</evidence>
<dbReference type="Pfam" id="PF04851">
    <property type="entry name" value="ResIII"/>
    <property type="match status" value="1"/>
</dbReference>
<dbReference type="HAMAP" id="MF_00204">
    <property type="entry name" value="UvrB"/>
    <property type="match status" value="1"/>
</dbReference>
<keyword evidence="8 13" id="KW-0267">Excision nuclease</keyword>
<dbReference type="Pfam" id="PF17757">
    <property type="entry name" value="UvrB_inter"/>
    <property type="match status" value="1"/>
</dbReference>
<feature type="domain" description="Helicase C-terminal" evidence="18">
    <location>
        <begin position="429"/>
        <end position="591"/>
    </location>
</feature>
<reference evidence="19" key="1">
    <citation type="submission" date="2022-09" db="EMBL/GenBank/DDBJ databases">
        <authorList>
            <person name="Yuan C."/>
            <person name="Ke Z."/>
        </authorList>
    </citation>
    <scope>NUCLEOTIDE SEQUENCE</scope>
    <source>
        <strain evidence="19">LB-8</strain>
    </source>
</reference>
<evidence type="ECO:0000256" key="15">
    <source>
        <dbReference type="SAM" id="Coils"/>
    </source>
</evidence>
<dbReference type="InterPro" id="IPR036876">
    <property type="entry name" value="UVR_dom_sf"/>
</dbReference>
<comment type="subunit">
    <text evidence="11 13 14">Forms a heterotetramer with UvrA during the search for lesions. Interacts with UvrC in an incision complex.</text>
</comment>
<dbReference type="CDD" id="cd18790">
    <property type="entry name" value="SF2_C_UvrB"/>
    <property type="match status" value="1"/>
</dbReference>
<feature type="binding site" evidence="13">
    <location>
        <begin position="37"/>
        <end position="44"/>
    </location>
    <ligand>
        <name>ATP</name>
        <dbReference type="ChEBI" id="CHEBI:30616"/>
    </ligand>
</feature>
<dbReference type="GO" id="GO:0009381">
    <property type="term" value="F:excinuclease ABC activity"/>
    <property type="evidence" value="ECO:0007669"/>
    <property type="project" value="UniProtKB-UniRule"/>
</dbReference>
<keyword evidence="10 13" id="KW-0742">SOS response</keyword>
<evidence type="ECO:0000259" key="16">
    <source>
        <dbReference type="PROSITE" id="PS50151"/>
    </source>
</evidence>
<dbReference type="GO" id="GO:0016887">
    <property type="term" value="F:ATP hydrolysis activity"/>
    <property type="evidence" value="ECO:0007669"/>
    <property type="project" value="InterPro"/>
</dbReference>
<dbReference type="Pfam" id="PF00271">
    <property type="entry name" value="Helicase_C"/>
    <property type="match status" value="1"/>
</dbReference>
<dbReference type="InterPro" id="IPR001650">
    <property type="entry name" value="Helicase_C-like"/>
</dbReference>
<evidence type="ECO:0000259" key="18">
    <source>
        <dbReference type="PROSITE" id="PS51194"/>
    </source>
</evidence>
<dbReference type="GO" id="GO:0006289">
    <property type="term" value="P:nucleotide-excision repair"/>
    <property type="evidence" value="ECO:0007669"/>
    <property type="project" value="UniProtKB-UniRule"/>
</dbReference>
<dbReference type="AlphaFoldDB" id="A0A9X3B8H4"/>
<evidence type="ECO:0000256" key="1">
    <source>
        <dbReference type="ARBA" id="ARBA00004496"/>
    </source>
</evidence>
<dbReference type="SMART" id="SM00490">
    <property type="entry name" value="HELICc"/>
    <property type="match status" value="1"/>
</dbReference>
<dbReference type="PROSITE" id="PS50151">
    <property type="entry name" value="UVR"/>
    <property type="match status" value="1"/>
</dbReference>
<dbReference type="NCBIfam" id="TIGR00631">
    <property type="entry name" value="uvrb"/>
    <property type="match status" value="1"/>
</dbReference>
<evidence type="ECO:0000256" key="8">
    <source>
        <dbReference type="ARBA" id="ARBA00022881"/>
    </source>
</evidence>
<protein>
    <recommendedName>
        <fullName evidence="12 13">UvrABC system protein B</fullName>
        <shortName evidence="13">Protein UvrB</shortName>
    </recommendedName>
    <alternativeName>
        <fullName evidence="13">Excinuclease ABC subunit B</fullName>
    </alternativeName>
</protein>
<organism evidence="19 20">
    <name type="scientific">Paraflavisolibacter caeni</name>
    <dbReference type="NCBI Taxonomy" id="2982496"/>
    <lineage>
        <taxon>Bacteria</taxon>
        <taxon>Pseudomonadati</taxon>
        <taxon>Bacteroidota</taxon>
        <taxon>Chitinophagia</taxon>
        <taxon>Chitinophagales</taxon>
        <taxon>Chitinophagaceae</taxon>
        <taxon>Paraflavisolibacter</taxon>
    </lineage>
</organism>
<evidence type="ECO:0000256" key="13">
    <source>
        <dbReference type="HAMAP-Rule" id="MF_00204"/>
    </source>
</evidence>
<dbReference type="Gene3D" id="3.40.50.300">
    <property type="entry name" value="P-loop containing nucleotide triphosphate hydrolases"/>
    <property type="match status" value="3"/>
</dbReference>
<evidence type="ECO:0000259" key="17">
    <source>
        <dbReference type="PROSITE" id="PS51192"/>
    </source>
</evidence>
<comment type="function">
    <text evidence="13">The UvrABC repair system catalyzes the recognition and processing of DNA lesions. A damage recognition complex composed of 2 UvrA and 2 UvrB subunits scans DNA for abnormalities. Upon binding of the UvrA(2)B(2) complex to a putative damaged site, the DNA wraps around one UvrB monomer. DNA wrap is dependent on ATP binding by UvrB and probably causes local melting of the DNA helix, facilitating insertion of UvrB beta-hairpin between the DNA strands. Then UvrB probes one DNA strand for the presence of a lesion. If a lesion is found the UvrA subunits dissociate and the UvrB-DNA preincision complex is formed. This complex is subsequently bound by UvrC and the second UvrB is released. If no lesion is found, the DNA wraps around the other UvrB subunit that will check the other stand for damage.</text>
</comment>
<keyword evidence="19" id="KW-0378">Hydrolase</keyword>
<dbReference type="InterPro" id="IPR024759">
    <property type="entry name" value="UvrB_YAD/RRR_dom"/>
</dbReference>
<comment type="domain">
    <text evidence="13">The beta-hairpin motif is involved in DNA binding.</text>
</comment>
<evidence type="ECO:0000256" key="11">
    <source>
        <dbReference type="ARBA" id="ARBA00026033"/>
    </source>
</evidence>
<feature type="domain" description="Helicase ATP-binding" evidence="17">
    <location>
        <begin position="24"/>
        <end position="161"/>
    </location>
</feature>
<evidence type="ECO:0000256" key="9">
    <source>
        <dbReference type="ARBA" id="ARBA00023204"/>
    </source>
</evidence>
<keyword evidence="7 13" id="KW-0067">ATP-binding</keyword>
<feature type="short sequence motif" description="Beta-hairpin" evidence="13">
    <location>
        <begin position="90"/>
        <end position="113"/>
    </location>
</feature>
<dbReference type="GO" id="GO:0005524">
    <property type="term" value="F:ATP binding"/>
    <property type="evidence" value="ECO:0007669"/>
    <property type="project" value="UniProtKB-UniRule"/>
</dbReference>
<dbReference type="EMBL" id="JAOTIF010000014">
    <property type="protein sequence ID" value="MCU7550730.1"/>
    <property type="molecule type" value="Genomic_DNA"/>
</dbReference>
<dbReference type="Proteomes" id="UP001155483">
    <property type="component" value="Unassembled WGS sequence"/>
</dbReference>
<feature type="coiled-coil region" evidence="15">
    <location>
        <begin position="631"/>
        <end position="658"/>
    </location>
</feature>
<dbReference type="SMART" id="SM00487">
    <property type="entry name" value="DEXDc"/>
    <property type="match status" value="1"/>
</dbReference>